<reference evidence="1 2" key="1">
    <citation type="journal article" date="2011" name="J. Bacteriol.">
        <title>Genome sequence of the nonpathogenic Listeria monocytogenes serovar 4a strain M7.</title>
        <authorList>
            <person name="Chen J."/>
            <person name="Xia Y."/>
            <person name="Cheng C."/>
            <person name="Fang C."/>
            <person name="Shan Y."/>
            <person name="Jin G."/>
            <person name="Fang W."/>
        </authorList>
    </citation>
    <scope>NUCLEOTIDE SEQUENCE [LARGE SCALE GENOMIC DNA]</scope>
    <source>
        <strain evidence="1 2">M7</strain>
    </source>
</reference>
<evidence type="ECO:0000313" key="2">
    <source>
        <dbReference type="Proteomes" id="UP000000486"/>
    </source>
</evidence>
<dbReference type="Proteomes" id="UP000000486">
    <property type="component" value="Chromosome"/>
</dbReference>
<accession>A0A0E0UZY3</accession>
<sequence length="44" mass="5399">MVLAFLYRKNASSYPYFHKEKMVENIHIMRLVFYNHAEIANVYF</sequence>
<dbReference type="KEGG" id="lmq:LMM7_2876"/>
<dbReference type="PATRIC" id="fig|1030009.3.peg.2865"/>
<dbReference type="AlphaFoldDB" id="A0A0E0UZY3"/>
<organism evidence="1 2">
    <name type="scientific">Listeria monocytogenes serotype 4a (strain M7)</name>
    <dbReference type="NCBI Taxonomy" id="1030009"/>
    <lineage>
        <taxon>Bacteria</taxon>
        <taxon>Bacillati</taxon>
        <taxon>Bacillota</taxon>
        <taxon>Bacilli</taxon>
        <taxon>Bacillales</taxon>
        <taxon>Listeriaceae</taxon>
        <taxon>Listeria</taxon>
    </lineage>
</organism>
<name>A0A0E0UZY3_LISMM</name>
<protein>
    <submittedName>
        <fullName evidence="1">Uncharacterized protein</fullName>
    </submittedName>
</protein>
<evidence type="ECO:0000313" key="1">
    <source>
        <dbReference type="EMBL" id="AEH93881.1"/>
    </source>
</evidence>
<proteinExistence type="predicted"/>
<dbReference type="EMBL" id="CP002816">
    <property type="protein sequence ID" value="AEH93881.1"/>
    <property type="molecule type" value="Genomic_DNA"/>
</dbReference>
<gene>
    <name evidence="1" type="ordered locus">LMM7_2876</name>
</gene>
<dbReference type="HOGENOM" id="CLU_3218219_0_0_9"/>